<dbReference type="PANTHER" id="PTHR47219:SF20">
    <property type="entry name" value="TBC1 DOMAIN FAMILY MEMBER 2B"/>
    <property type="match status" value="1"/>
</dbReference>
<keyword evidence="4" id="KW-1185">Reference proteome</keyword>
<dbReference type="InterPro" id="IPR050302">
    <property type="entry name" value="Rab_GAP_TBC_domain"/>
</dbReference>
<dbReference type="Gene3D" id="1.10.8.270">
    <property type="entry name" value="putative rabgap domain of human tbc1 domain family member 14 like domains"/>
    <property type="match status" value="1"/>
</dbReference>
<sequence>MGIASIDEGVTRAMPTGSCRQDTWTRMFGKGFLRLSTISPISYAEYAALSTDLSGVVLDDIRKDISRTNILTSLMEEEILLRILKAYAVRNPGVGYCQGMHILASMFLVHMADEAAVFWSLALVVEELLPDYYSRTMAGVHIDQQVLDILVHRTCVHSLHSLAQYHRRRRPRLPHVAAHLKTQDVDPSLFSTKWFVSVFVHTLPMPLVLRFWDAIAAAVATHANATADVAAILHGVALALLRHQSHGILDATDAPAILQSVQALDLSSPVDQDAFAHLAFATIESLQPSSIHAMRLEYQREQFVAREAAERLKGREAQGWAIPLPTPSNVQHLPIQRSWLAQFSMPRDVSDEWDISFAPGKTTSRWPRVSSSLGSVGLVLTKEGTAITVQRFVSKACVEKRSVVCVVVSCPSFVR</sequence>
<dbReference type="SMART" id="SM00164">
    <property type="entry name" value="TBC"/>
    <property type="match status" value="1"/>
</dbReference>
<dbReference type="Proteomes" id="UP000332933">
    <property type="component" value="Unassembled WGS sequence"/>
</dbReference>
<dbReference type="GO" id="GO:0005096">
    <property type="term" value="F:GTPase activator activity"/>
    <property type="evidence" value="ECO:0007669"/>
    <property type="project" value="TreeGrafter"/>
</dbReference>
<dbReference type="PROSITE" id="PS50086">
    <property type="entry name" value="TBC_RABGAP"/>
    <property type="match status" value="1"/>
</dbReference>
<dbReference type="SUPFAM" id="SSF47923">
    <property type="entry name" value="Ypt/Rab-GAP domain of gyp1p"/>
    <property type="match status" value="2"/>
</dbReference>
<organism evidence="3 4">
    <name type="scientific">Aphanomyces stellatus</name>
    <dbReference type="NCBI Taxonomy" id="120398"/>
    <lineage>
        <taxon>Eukaryota</taxon>
        <taxon>Sar</taxon>
        <taxon>Stramenopiles</taxon>
        <taxon>Oomycota</taxon>
        <taxon>Saprolegniomycetes</taxon>
        <taxon>Saprolegniales</taxon>
        <taxon>Verrucalvaceae</taxon>
        <taxon>Aphanomyces</taxon>
    </lineage>
</organism>
<evidence type="ECO:0000313" key="3">
    <source>
        <dbReference type="EMBL" id="VFT78354.1"/>
    </source>
</evidence>
<accession>A0A485K8L2</accession>
<proteinExistence type="predicted"/>
<dbReference type="EMBL" id="VJMH01000080">
    <property type="protein sequence ID" value="KAF0719286.1"/>
    <property type="molecule type" value="Genomic_DNA"/>
</dbReference>
<dbReference type="AlphaFoldDB" id="A0A485K8L2"/>
<dbReference type="EMBL" id="CAADRA010000080">
    <property type="protein sequence ID" value="VFT78354.1"/>
    <property type="molecule type" value="Genomic_DNA"/>
</dbReference>
<dbReference type="PANTHER" id="PTHR47219">
    <property type="entry name" value="RAB GTPASE-ACTIVATING PROTEIN 1-LIKE"/>
    <property type="match status" value="1"/>
</dbReference>
<dbReference type="InterPro" id="IPR000195">
    <property type="entry name" value="Rab-GAP-TBC_dom"/>
</dbReference>
<dbReference type="Gene3D" id="1.10.472.80">
    <property type="entry name" value="Ypt/Rab-GAP domain of gyp1p, domain 3"/>
    <property type="match status" value="1"/>
</dbReference>
<reference evidence="2" key="2">
    <citation type="submission" date="2019-06" db="EMBL/GenBank/DDBJ databases">
        <title>Genomics analysis of Aphanomyces spp. identifies a new class of oomycete effector associated with host adaptation.</title>
        <authorList>
            <person name="Gaulin E."/>
        </authorList>
    </citation>
    <scope>NUCLEOTIDE SEQUENCE</scope>
    <source>
        <strain evidence="2">CBS 578.67</strain>
    </source>
</reference>
<name>A0A485K8L2_9STRA</name>
<evidence type="ECO:0000313" key="2">
    <source>
        <dbReference type="EMBL" id="KAF0719286.1"/>
    </source>
</evidence>
<dbReference type="OrthoDB" id="294251at2759"/>
<reference evidence="3 4" key="1">
    <citation type="submission" date="2019-03" db="EMBL/GenBank/DDBJ databases">
        <authorList>
            <person name="Gaulin E."/>
            <person name="Dumas B."/>
        </authorList>
    </citation>
    <scope>NUCLEOTIDE SEQUENCE [LARGE SCALE GENOMIC DNA]</scope>
    <source>
        <strain evidence="3">CBS 568.67</strain>
    </source>
</reference>
<evidence type="ECO:0000259" key="1">
    <source>
        <dbReference type="PROSITE" id="PS50086"/>
    </source>
</evidence>
<evidence type="ECO:0000313" key="4">
    <source>
        <dbReference type="Proteomes" id="UP000332933"/>
    </source>
</evidence>
<dbReference type="InterPro" id="IPR035969">
    <property type="entry name" value="Rab-GAP_TBC_sf"/>
</dbReference>
<protein>
    <submittedName>
        <fullName evidence="3">Aste57867_1134 protein</fullName>
    </submittedName>
</protein>
<dbReference type="GO" id="GO:0031267">
    <property type="term" value="F:small GTPase binding"/>
    <property type="evidence" value="ECO:0007669"/>
    <property type="project" value="TreeGrafter"/>
</dbReference>
<feature type="domain" description="Rab-GAP TBC" evidence="1">
    <location>
        <begin position="14"/>
        <end position="219"/>
    </location>
</feature>
<gene>
    <name evidence="3" type="primary">Aste57867_1134</name>
    <name evidence="2" type="ORF">As57867_001133</name>
    <name evidence="3" type="ORF">ASTE57867_1134</name>
</gene>
<dbReference type="Pfam" id="PF00566">
    <property type="entry name" value="RabGAP-TBC"/>
    <property type="match status" value="2"/>
</dbReference>